<organism evidence="1">
    <name type="scientific">marine sediment metagenome</name>
    <dbReference type="NCBI Taxonomy" id="412755"/>
    <lineage>
        <taxon>unclassified sequences</taxon>
        <taxon>metagenomes</taxon>
        <taxon>ecological metagenomes</taxon>
    </lineage>
</organism>
<dbReference type="AlphaFoldDB" id="A0A0F9TVL5"/>
<sequence>MNKKLAQRFVELASQLDDIEATKRSVNGHYGSTETIDIELFTGWKVKVKNLLVTACGEESQHFVAFEKGEKRGTMESNYSIKKRLGAIFLAAKEDFDGGYLASLKYLVQAEVFDSELEQATELLNNGYKLAAAVITGVVLETALRDLCDSNSISNGKLDTMNAQLAKAGVYNKLQQKKITAIADIRNSAAHGKPKEFKDSDVENMIRDVESFLLSYMA</sequence>
<proteinExistence type="predicted"/>
<reference evidence="1" key="1">
    <citation type="journal article" date="2015" name="Nature">
        <title>Complex archaea that bridge the gap between prokaryotes and eukaryotes.</title>
        <authorList>
            <person name="Spang A."/>
            <person name="Saw J.H."/>
            <person name="Jorgensen S.L."/>
            <person name="Zaremba-Niedzwiedzka K."/>
            <person name="Martijn J."/>
            <person name="Lind A.E."/>
            <person name="van Eijk R."/>
            <person name="Schleper C."/>
            <person name="Guy L."/>
            <person name="Ettema T.J."/>
        </authorList>
    </citation>
    <scope>NUCLEOTIDE SEQUENCE</scope>
</reference>
<evidence type="ECO:0000313" key="1">
    <source>
        <dbReference type="EMBL" id="KKN53191.1"/>
    </source>
</evidence>
<dbReference type="EMBL" id="LAZR01000983">
    <property type="protein sequence ID" value="KKN53191.1"/>
    <property type="molecule type" value="Genomic_DNA"/>
</dbReference>
<protein>
    <submittedName>
        <fullName evidence="1">Uncharacterized protein</fullName>
    </submittedName>
</protein>
<gene>
    <name evidence="1" type="ORF">LCGC14_0604710</name>
</gene>
<accession>A0A0F9TVL5</accession>
<name>A0A0F9TVL5_9ZZZZ</name>
<comment type="caution">
    <text evidence="1">The sequence shown here is derived from an EMBL/GenBank/DDBJ whole genome shotgun (WGS) entry which is preliminary data.</text>
</comment>